<feature type="compositionally biased region" description="Polar residues" evidence="2">
    <location>
        <begin position="44"/>
        <end position="54"/>
    </location>
</feature>
<feature type="compositionally biased region" description="Basic residues" evidence="2">
    <location>
        <begin position="621"/>
        <end position="630"/>
    </location>
</feature>
<dbReference type="OrthoDB" id="4150467at2759"/>
<dbReference type="GO" id="GO:0008270">
    <property type="term" value="F:zinc ion binding"/>
    <property type="evidence" value="ECO:0007669"/>
    <property type="project" value="InterPro"/>
</dbReference>
<dbReference type="InterPro" id="IPR001138">
    <property type="entry name" value="Zn2Cys6_DnaBD"/>
</dbReference>
<feature type="compositionally biased region" description="Low complexity" evidence="2">
    <location>
        <begin position="213"/>
        <end position="228"/>
    </location>
</feature>
<feature type="region of interest" description="Disordered" evidence="2">
    <location>
        <begin position="380"/>
        <end position="555"/>
    </location>
</feature>
<dbReference type="PROSITE" id="PS50048">
    <property type="entry name" value="ZN2_CY6_FUNGAL_2"/>
    <property type="match status" value="1"/>
</dbReference>
<evidence type="ECO:0000256" key="2">
    <source>
        <dbReference type="SAM" id="MobiDB-lite"/>
    </source>
</evidence>
<feature type="domain" description="Zn(2)-C6 fungal-type" evidence="3">
    <location>
        <begin position="537"/>
        <end position="569"/>
    </location>
</feature>
<feature type="compositionally biased region" description="Acidic residues" evidence="2">
    <location>
        <begin position="404"/>
        <end position="416"/>
    </location>
</feature>
<name>A0A8K0LA75_9PEZI</name>
<evidence type="ECO:0000256" key="1">
    <source>
        <dbReference type="ARBA" id="ARBA00023242"/>
    </source>
</evidence>
<keyword evidence="1" id="KW-0539">Nucleus</keyword>
<evidence type="ECO:0000259" key="3">
    <source>
        <dbReference type="PROSITE" id="PS50048"/>
    </source>
</evidence>
<comment type="caution">
    <text evidence="4">The sequence shown here is derived from an EMBL/GenBank/DDBJ whole genome shotgun (WGS) entry which is preliminary data.</text>
</comment>
<feature type="region of interest" description="Disordered" evidence="2">
    <location>
        <begin position="1"/>
        <end position="21"/>
    </location>
</feature>
<gene>
    <name evidence="4" type="ORF">KVT40_000073</name>
</gene>
<feature type="compositionally biased region" description="Polar residues" evidence="2">
    <location>
        <begin position="516"/>
        <end position="525"/>
    </location>
</feature>
<feature type="region of interest" description="Disordered" evidence="2">
    <location>
        <begin position="155"/>
        <end position="237"/>
    </location>
</feature>
<dbReference type="SMART" id="SM00066">
    <property type="entry name" value="GAL4"/>
    <property type="match status" value="1"/>
</dbReference>
<feature type="region of interest" description="Disordered" evidence="2">
    <location>
        <begin position="273"/>
        <end position="293"/>
    </location>
</feature>
<feature type="compositionally biased region" description="Polar residues" evidence="2">
    <location>
        <begin position="380"/>
        <end position="392"/>
    </location>
</feature>
<dbReference type="CDD" id="cd00067">
    <property type="entry name" value="GAL4"/>
    <property type="match status" value="1"/>
</dbReference>
<organism evidence="4 5">
    <name type="scientific">Elsinoe batatas</name>
    <dbReference type="NCBI Taxonomy" id="2601811"/>
    <lineage>
        <taxon>Eukaryota</taxon>
        <taxon>Fungi</taxon>
        <taxon>Dikarya</taxon>
        <taxon>Ascomycota</taxon>
        <taxon>Pezizomycotina</taxon>
        <taxon>Dothideomycetes</taxon>
        <taxon>Dothideomycetidae</taxon>
        <taxon>Myriangiales</taxon>
        <taxon>Elsinoaceae</taxon>
        <taxon>Elsinoe</taxon>
    </lineage>
</organism>
<evidence type="ECO:0000313" key="4">
    <source>
        <dbReference type="EMBL" id="KAG8630933.1"/>
    </source>
</evidence>
<keyword evidence="5" id="KW-1185">Reference proteome</keyword>
<evidence type="ECO:0000313" key="5">
    <source>
        <dbReference type="Proteomes" id="UP000809789"/>
    </source>
</evidence>
<protein>
    <recommendedName>
        <fullName evidence="3">Zn(2)-C6 fungal-type domain-containing protein</fullName>
    </recommendedName>
</protein>
<dbReference type="AlphaFoldDB" id="A0A8K0LA75"/>
<feature type="region of interest" description="Disordered" evidence="2">
    <location>
        <begin position="41"/>
        <end position="71"/>
    </location>
</feature>
<feature type="compositionally biased region" description="Basic and acidic residues" evidence="2">
    <location>
        <begin position="546"/>
        <end position="555"/>
    </location>
</feature>
<sequence>MAYSPHLPVEESVAEDKRYSRRVDSYTTPLSSHTFRAFVPLQGTPDSSRMSMSPTKGHWGDSVRPSPRARDQKQVTFELLLPVTQSRARLPMRVMISKHDTTDSIITTVKNFYGLYDGPGVSFQDRNGNILIAAYENFDDGMIVFVKVSEDVPLITNPPVQASPKRPKLGPPFEMRPPAQSANQTRSPSPVSISASTKGRARSHKSQDVDGIDVFSDSDGGNGSVSSSRRSRAEAHASAEISVDNILEGGRRKRAKFESSELPLFVPPQVPVTNSVSSVSPQRRANGEAASPLPFSNQRTFMYNQPLPSPQSFGRSDYISQGVYGQTLPYNGHQLRGRPAMTYQPRRSIGGILPTPEPTVGSVISDEDVALQLMRLGDASNLSHGRTSTSTVDDALSGKAEAASSDEEETDDEDIELPAPRYPMKQEGPQRKKSRLDHIHSDTVDSSGDEYNDTSFKGDSDEIIPGNDSDASRRRGSKTFLPPKPRGSMSSMNGREKKLKKNKATLPSPASGAPSRKTSLGSTQLGPDEEDLSSKPRCQRCRKSKKGCDRQRPCGRCKDAGIGIDGCVSEDEGNGRRGRYGRHMGVAIKKDGTEGEGSMPSPHATPGGTFLTPALPIDKIKSKKRKLPPV</sequence>
<dbReference type="GO" id="GO:0000981">
    <property type="term" value="F:DNA-binding transcription factor activity, RNA polymerase II-specific"/>
    <property type="evidence" value="ECO:0007669"/>
    <property type="project" value="InterPro"/>
</dbReference>
<reference evidence="4" key="1">
    <citation type="submission" date="2021-07" db="EMBL/GenBank/DDBJ databases">
        <title>Elsinoe batatas strain:CRI-CJ2 Genome sequencing and assembly.</title>
        <authorList>
            <person name="Huang L."/>
        </authorList>
    </citation>
    <scope>NUCLEOTIDE SEQUENCE</scope>
    <source>
        <strain evidence="4">CRI-CJ2</strain>
    </source>
</reference>
<dbReference type="Proteomes" id="UP000809789">
    <property type="component" value="Unassembled WGS sequence"/>
</dbReference>
<feature type="compositionally biased region" description="Polar residues" evidence="2">
    <location>
        <begin position="180"/>
        <end position="197"/>
    </location>
</feature>
<proteinExistence type="predicted"/>
<accession>A0A8K0LA75</accession>
<dbReference type="EMBL" id="JAESVG020000001">
    <property type="protein sequence ID" value="KAG8630933.1"/>
    <property type="molecule type" value="Genomic_DNA"/>
</dbReference>
<feature type="region of interest" description="Disordered" evidence="2">
    <location>
        <begin position="590"/>
        <end position="630"/>
    </location>
</feature>